<dbReference type="InterPro" id="IPR015797">
    <property type="entry name" value="NUDIX_hydrolase-like_dom_sf"/>
</dbReference>
<dbReference type="PANTHER" id="PTHR12992">
    <property type="entry name" value="NUDIX HYDROLASE"/>
    <property type="match status" value="1"/>
</dbReference>
<dbReference type="Pfam" id="PF00293">
    <property type="entry name" value="NUDIX"/>
    <property type="match status" value="1"/>
</dbReference>
<evidence type="ECO:0000256" key="2">
    <source>
        <dbReference type="ARBA" id="ARBA00001946"/>
    </source>
</evidence>
<dbReference type="CDD" id="cd03426">
    <property type="entry name" value="NUDIX_CoAse_Nudt7"/>
    <property type="match status" value="1"/>
</dbReference>
<evidence type="ECO:0000259" key="7">
    <source>
        <dbReference type="PROSITE" id="PS51462"/>
    </source>
</evidence>
<name>A1ZFX7_MICM2</name>
<keyword evidence="6" id="KW-0464">Manganese</keyword>
<keyword evidence="4 8" id="KW-0378">Hydrolase</keyword>
<dbReference type="GO" id="GO:0010945">
    <property type="term" value="F:coenzyme A diphosphatase activity"/>
    <property type="evidence" value="ECO:0007669"/>
    <property type="project" value="InterPro"/>
</dbReference>
<gene>
    <name evidence="8" type="ORF">M23134_01225</name>
</gene>
<protein>
    <submittedName>
        <fullName evidence="8">Nucleoside diphosphate-linked moiety X motif 8</fullName>
        <ecNumber evidence="8">3.6.1.-</ecNumber>
    </submittedName>
</protein>
<dbReference type="AlphaFoldDB" id="A1ZFX7"/>
<dbReference type="EMBL" id="AAWS01000005">
    <property type="protein sequence ID" value="EAY30901.1"/>
    <property type="molecule type" value="Genomic_DNA"/>
</dbReference>
<evidence type="ECO:0000256" key="5">
    <source>
        <dbReference type="ARBA" id="ARBA00022842"/>
    </source>
</evidence>
<comment type="caution">
    <text evidence="8">The sequence shown here is derived from an EMBL/GenBank/DDBJ whole genome shotgun (WGS) entry which is preliminary data.</text>
</comment>
<dbReference type="EC" id="3.6.1.-" evidence="8"/>
<evidence type="ECO:0000256" key="4">
    <source>
        <dbReference type="ARBA" id="ARBA00022801"/>
    </source>
</evidence>
<dbReference type="InterPro" id="IPR045121">
    <property type="entry name" value="CoAse"/>
</dbReference>
<dbReference type="Gene3D" id="3.90.79.10">
    <property type="entry name" value="Nucleoside Triphosphate Pyrophosphohydrolase"/>
    <property type="match status" value="1"/>
</dbReference>
<keyword evidence="5" id="KW-0460">Magnesium</keyword>
<keyword evidence="9" id="KW-1185">Reference proteome</keyword>
<accession>A1ZFX7</accession>
<comment type="cofactor">
    <cofactor evidence="1">
        <name>Mn(2+)</name>
        <dbReference type="ChEBI" id="CHEBI:29035"/>
    </cofactor>
</comment>
<evidence type="ECO:0000313" key="8">
    <source>
        <dbReference type="EMBL" id="EAY30901.1"/>
    </source>
</evidence>
<dbReference type="eggNOG" id="COG0494">
    <property type="taxonomic scope" value="Bacteria"/>
</dbReference>
<dbReference type="InterPro" id="IPR000086">
    <property type="entry name" value="NUDIX_hydrolase_dom"/>
</dbReference>
<dbReference type="Proteomes" id="UP000004095">
    <property type="component" value="Unassembled WGS sequence"/>
</dbReference>
<proteinExistence type="predicted"/>
<comment type="cofactor">
    <cofactor evidence="2">
        <name>Mg(2+)</name>
        <dbReference type="ChEBI" id="CHEBI:18420"/>
    </cofactor>
</comment>
<dbReference type="OrthoDB" id="9802805at2"/>
<feature type="domain" description="Nudix hydrolase" evidence="7">
    <location>
        <begin position="50"/>
        <end position="183"/>
    </location>
</feature>
<evidence type="ECO:0000256" key="1">
    <source>
        <dbReference type="ARBA" id="ARBA00001936"/>
    </source>
</evidence>
<keyword evidence="3" id="KW-0479">Metal-binding</keyword>
<evidence type="ECO:0000313" key="9">
    <source>
        <dbReference type="Proteomes" id="UP000004095"/>
    </source>
</evidence>
<sequence>MSKDVYPKLQSQLKTRLASELPGITAQARMAPPERFPKDKKDPYQTNAATRVGCVLILLYPDEKQKIHFPLIVRPKYEGVHSGQVAFPGGKQDPEDEDFIATALRETLEEIGVEVSRAQVLGRLSKLYIPPSNFLVYPIVAAIPHEPRFVPSPREVDRMLLVDLLSMLGDAKREIKEVMWQGTKVQLPYYNIEGNTVWGATAMILGEFMTIIEELELSPMLD</sequence>
<dbReference type="SUPFAM" id="SSF55811">
    <property type="entry name" value="Nudix"/>
    <property type="match status" value="1"/>
</dbReference>
<dbReference type="PROSITE" id="PS51462">
    <property type="entry name" value="NUDIX"/>
    <property type="match status" value="1"/>
</dbReference>
<dbReference type="PANTHER" id="PTHR12992:SF11">
    <property type="entry name" value="MITOCHONDRIAL COENZYME A DIPHOSPHATASE NUDT8"/>
    <property type="match status" value="1"/>
</dbReference>
<organism evidence="8 9">
    <name type="scientific">Microscilla marina ATCC 23134</name>
    <dbReference type="NCBI Taxonomy" id="313606"/>
    <lineage>
        <taxon>Bacteria</taxon>
        <taxon>Pseudomonadati</taxon>
        <taxon>Bacteroidota</taxon>
        <taxon>Cytophagia</taxon>
        <taxon>Cytophagales</taxon>
        <taxon>Microscillaceae</taxon>
        <taxon>Microscilla</taxon>
    </lineage>
</organism>
<evidence type="ECO:0000256" key="6">
    <source>
        <dbReference type="ARBA" id="ARBA00023211"/>
    </source>
</evidence>
<dbReference type="GO" id="GO:0046872">
    <property type="term" value="F:metal ion binding"/>
    <property type="evidence" value="ECO:0007669"/>
    <property type="project" value="UniProtKB-KW"/>
</dbReference>
<evidence type="ECO:0000256" key="3">
    <source>
        <dbReference type="ARBA" id="ARBA00022723"/>
    </source>
</evidence>
<dbReference type="RefSeq" id="WP_002694612.1">
    <property type="nucleotide sequence ID" value="NZ_AAWS01000005.1"/>
</dbReference>
<reference evidence="8 9" key="1">
    <citation type="submission" date="2007-01" db="EMBL/GenBank/DDBJ databases">
        <authorList>
            <person name="Haygood M."/>
            <person name="Podell S."/>
            <person name="Anderson C."/>
            <person name="Hopkinson B."/>
            <person name="Roe K."/>
            <person name="Barbeau K."/>
            <person name="Gaasterland T."/>
            <person name="Ferriera S."/>
            <person name="Johnson J."/>
            <person name="Kravitz S."/>
            <person name="Beeson K."/>
            <person name="Sutton G."/>
            <person name="Rogers Y.-H."/>
            <person name="Friedman R."/>
            <person name="Frazier M."/>
            <person name="Venter J.C."/>
        </authorList>
    </citation>
    <scope>NUCLEOTIDE SEQUENCE [LARGE SCALE GENOMIC DNA]</scope>
    <source>
        <strain evidence="8 9">ATCC 23134</strain>
    </source>
</reference>